<dbReference type="EMBL" id="JACVXA010000074">
    <property type="protein sequence ID" value="MBE3640142.1"/>
    <property type="molecule type" value="Genomic_DNA"/>
</dbReference>
<organism evidence="7 8">
    <name type="scientific">Mangrovicoccus algicola</name>
    <dbReference type="NCBI Taxonomy" id="2771008"/>
    <lineage>
        <taxon>Bacteria</taxon>
        <taxon>Pseudomonadati</taxon>
        <taxon>Pseudomonadota</taxon>
        <taxon>Alphaproteobacteria</taxon>
        <taxon>Rhodobacterales</taxon>
        <taxon>Paracoccaceae</taxon>
        <taxon>Mangrovicoccus</taxon>
    </lineage>
</organism>
<gene>
    <name evidence="7" type="ORF">ICN82_18210</name>
</gene>
<dbReference type="AlphaFoldDB" id="A0A8J6YYA0"/>
<comment type="caution">
    <text evidence="7">The sequence shown here is derived from an EMBL/GenBank/DDBJ whole genome shotgun (WGS) entry which is preliminary data.</text>
</comment>
<feature type="transmembrane region" description="Helical" evidence="6">
    <location>
        <begin position="238"/>
        <end position="258"/>
    </location>
</feature>
<dbReference type="GO" id="GO:0016020">
    <property type="term" value="C:membrane"/>
    <property type="evidence" value="ECO:0007669"/>
    <property type="project" value="UniProtKB-SubCell"/>
</dbReference>
<dbReference type="Proteomes" id="UP000609121">
    <property type="component" value="Unassembled WGS sequence"/>
</dbReference>
<evidence type="ECO:0000256" key="2">
    <source>
        <dbReference type="ARBA" id="ARBA00009773"/>
    </source>
</evidence>
<keyword evidence="5 6" id="KW-0472">Membrane</keyword>
<evidence type="ECO:0000313" key="8">
    <source>
        <dbReference type="Proteomes" id="UP000609121"/>
    </source>
</evidence>
<dbReference type="GO" id="GO:0055085">
    <property type="term" value="P:transmembrane transport"/>
    <property type="evidence" value="ECO:0007669"/>
    <property type="project" value="TreeGrafter"/>
</dbReference>
<sequence>MALPVQTQAKFWGTAAIVTGLVLWILGPQLLPFVMGAAIAYFLDPVADRLEAWGLSRALAVTVISLAGVLVFALCLLLIVPALINQLTSFVEALPGYVQAFRDFLAARFPEQLQEGSALQQSLSSVIETLKARGGELLNTALSSAMSLVNVITLFLIVPVVTVYLLVDWDRMIARIDELLPRDHAPVIRHLAGQIDATLSGFIRGQGTVCLIMAVYYSLGLMLTGLNFGMLIGTLAGIVTFIPFVGAIAGGVLALGVAVVQFWDAPLMIALVAGVFFLGQIIEGNVITPKLVGDSVGLHPVWLLLALSVFGAIFGFVGLLVAVPLAAMIGVLVRFFVDRYKTGRLYLGYEASDRQPATLTDPASMPTRQAPPDPR</sequence>
<comment type="subcellular location">
    <subcellularLocation>
        <location evidence="1">Membrane</location>
        <topology evidence="1">Multi-pass membrane protein</topology>
    </subcellularLocation>
</comment>
<proteinExistence type="inferred from homology"/>
<keyword evidence="3 6" id="KW-0812">Transmembrane</keyword>
<dbReference type="RefSeq" id="WP_193185758.1">
    <property type="nucleotide sequence ID" value="NZ_JACVXA010000074.1"/>
</dbReference>
<feature type="transmembrane region" description="Helical" evidence="6">
    <location>
        <begin position="145"/>
        <end position="167"/>
    </location>
</feature>
<protein>
    <submittedName>
        <fullName evidence="7">AI-2E family transporter</fullName>
    </submittedName>
</protein>
<feature type="transmembrane region" description="Helical" evidence="6">
    <location>
        <begin position="209"/>
        <end position="232"/>
    </location>
</feature>
<dbReference type="PANTHER" id="PTHR21716">
    <property type="entry name" value="TRANSMEMBRANE PROTEIN"/>
    <property type="match status" value="1"/>
</dbReference>
<feature type="transmembrane region" description="Helical" evidence="6">
    <location>
        <begin position="265"/>
        <end position="282"/>
    </location>
</feature>
<keyword evidence="4 6" id="KW-1133">Transmembrane helix</keyword>
<dbReference type="PANTHER" id="PTHR21716:SF64">
    <property type="entry name" value="AI-2 TRANSPORT PROTEIN TQSA"/>
    <property type="match status" value="1"/>
</dbReference>
<feature type="transmembrane region" description="Helical" evidence="6">
    <location>
        <begin position="55"/>
        <end position="84"/>
    </location>
</feature>
<evidence type="ECO:0000313" key="7">
    <source>
        <dbReference type="EMBL" id="MBE3640142.1"/>
    </source>
</evidence>
<evidence type="ECO:0000256" key="1">
    <source>
        <dbReference type="ARBA" id="ARBA00004141"/>
    </source>
</evidence>
<evidence type="ECO:0000256" key="3">
    <source>
        <dbReference type="ARBA" id="ARBA00022692"/>
    </source>
</evidence>
<dbReference type="Pfam" id="PF01594">
    <property type="entry name" value="AI-2E_transport"/>
    <property type="match status" value="1"/>
</dbReference>
<evidence type="ECO:0000256" key="6">
    <source>
        <dbReference type="SAM" id="Phobius"/>
    </source>
</evidence>
<name>A0A8J6YYA0_9RHOB</name>
<evidence type="ECO:0000256" key="5">
    <source>
        <dbReference type="ARBA" id="ARBA00023136"/>
    </source>
</evidence>
<keyword evidence="8" id="KW-1185">Reference proteome</keyword>
<comment type="similarity">
    <text evidence="2">Belongs to the autoinducer-2 exporter (AI-2E) (TC 2.A.86) family.</text>
</comment>
<feature type="transmembrane region" description="Helical" evidence="6">
    <location>
        <begin position="302"/>
        <end position="335"/>
    </location>
</feature>
<feature type="transmembrane region" description="Helical" evidence="6">
    <location>
        <begin position="12"/>
        <end position="43"/>
    </location>
</feature>
<evidence type="ECO:0000256" key="4">
    <source>
        <dbReference type="ARBA" id="ARBA00022989"/>
    </source>
</evidence>
<dbReference type="InterPro" id="IPR002549">
    <property type="entry name" value="AI-2E-like"/>
</dbReference>
<reference evidence="7" key="1">
    <citation type="submission" date="2020-09" db="EMBL/GenBank/DDBJ databases">
        <title>A novel bacterium of genus Mangrovicoccus, isolated from South China Sea.</title>
        <authorList>
            <person name="Huang H."/>
            <person name="Mo K."/>
            <person name="Hu Y."/>
        </authorList>
    </citation>
    <scope>NUCLEOTIDE SEQUENCE</scope>
    <source>
        <strain evidence="7">HB182678</strain>
    </source>
</reference>
<accession>A0A8J6YYA0</accession>